<dbReference type="PROSITE" id="PS50052">
    <property type="entry name" value="GUANYLATE_KINASE_2"/>
    <property type="match status" value="1"/>
</dbReference>
<feature type="region of interest" description="Disordered" evidence="1">
    <location>
        <begin position="1"/>
        <end position="24"/>
    </location>
</feature>
<comment type="caution">
    <text evidence="3">The sequence shown here is derived from an EMBL/GenBank/DDBJ whole genome shotgun (WGS) entry which is preliminary data.</text>
</comment>
<accession>A0A498P0J5</accession>
<dbReference type="Pfam" id="PF00625">
    <property type="entry name" value="Guanylate_kin"/>
    <property type="match status" value="1"/>
</dbReference>
<name>A0A498P0J5_LABRO</name>
<evidence type="ECO:0000256" key="1">
    <source>
        <dbReference type="SAM" id="MobiDB-lite"/>
    </source>
</evidence>
<gene>
    <name evidence="3" type="ORF">ROHU_002121</name>
</gene>
<evidence type="ECO:0000259" key="2">
    <source>
        <dbReference type="PROSITE" id="PS50052"/>
    </source>
</evidence>
<organism evidence="3 4">
    <name type="scientific">Labeo rohita</name>
    <name type="common">Indian major carp</name>
    <name type="synonym">Cyprinus rohita</name>
    <dbReference type="NCBI Taxonomy" id="84645"/>
    <lineage>
        <taxon>Eukaryota</taxon>
        <taxon>Metazoa</taxon>
        <taxon>Chordata</taxon>
        <taxon>Craniata</taxon>
        <taxon>Vertebrata</taxon>
        <taxon>Euteleostomi</taxon>
        <taxon>Actinopterygii</taxon>
        <taxon>Neopterygii</taxon>
        <taxon>Teleostei</taxon>
        <taxon>Ostariophysi</taxon>
        <taxon>Cypriniformes</taxon>
        <taxon>Cyprinidae</taxon>
        <taxon>Labeoninae</taxon>
        <taxon>Labeonini</taxon>
        <taxon>Labeo</taxon>
    </lineage>
</organism>
<proteinExistence type="predicted"/>
<dbReference type="PROSITE" id="PS00856">
    <property type="entry name" value="GUANYLATE_KINASE_1"/>
    <property type="match status" value="1"/>
</dbReference>
<dbReference type="SUPFAM" id="SSF52540">
    <property type="entry name" value="P-loop containing nucleoside triphosphate hydrolases"/>
    <property type="match status" value="1"/>
</dbReference>
<reference evidence="3 4" key="1">
    <citation type="submission" date="2018-03" db="EMBL/GenBank/DDBJ databases">
        <title>Draft genome sequence of Rohu Carp (Labeo rohita).</title>
        <authorList>
            <person name="Das P."/>
            <person name="Kushwaha B."/>
            <person name="Joshi C.G."/>
            <person name="Kumar D."/>
            <person name="Nagpure N.S."/>
            <person name="Sahoo L."/>
            <person name="Das S.P."/>
            <person name="Bit A."/>
            <person name="Patnaik S."/>
            <person name="Meher P.K."/>
            <person name="Jayasankar P."/>
            <person name="Koringa P.G."/>
            <person name="Patel N.V."/>
            <person name="Hinsu A.T."/>
            <person name="Kumar R."/>
            <person name="Pandey M."/>
            <person name="Agarwal S."/>
            <person name="Srivastava S."/>
            <person name="Singh M."/>
            <person name="Iquebal M.A."/>
            <person name="Jaiswal S."/>
            <person name="Angadi U.B."/>
            <person name="Kumar N."/>
            <person name="Raza M."/>
            <person name="Shah T.M."/>
            <person name="Rai A."/>
            <person name="Jena J.K."/>
        </authorList>
    </citation>
    <scope>NUCLEOTIDE SEQUENCE [LARGE SCALE GENOMIC DNA]</scope>
    <source>
        <strain evidence="3">DASCIFA01</strain>
        <tissue evidence="3">Testis</tissue>
    </source>
</reference>
<dbReference type="EMBL" id="QBIY01005937">
    <property type="protein sequence ID" value="RXN37369.1"/>
    <property type="molecule type" value="Genomic_DNA"/>
</dbReference>
<dbReference type="Gene3D" id="3.40.50.300">
    <property type="entry name" value="P-loop containing nucleotide triphosphate hydrolases"/>
    <property type="match status" value="1"/>
</dbReference>
<dbReference type="InterPro" id="IPR020590">
    <property type="entry name" value="Guanylate_kinase_CS"/>
</dbReference>
<evidence type="ECO:0000313" key="4">
    <source>
        <dbReference type="Proteomes" id="UP000290572"/>
    </source>
</evidence>
<dbReference type="Proteomes" id="UP000290572">
    <property type="component" value="Unassembled WGS sequence"/>
</dbReference>
<protein>
    <submittedName>
        <fullName evidence="3">MAGUK p55 subfamily member 7-like protein</fullName>
    </submittedName>
</protein>
<dbReference type="InterPro" id="IPR008145">
    <property type="entry name" value="GK/Ca_channel_bsu"/>
</dbReference>
<feature type="domain" description="Guanylate kinase-like" evidence="2">
    <location>
        <begin position="1"/>
        <end position="171"/>
    </location>
</feature>
<dbReference type="SMART" id="SM00072">
    <property type="entry name" value="GuKc"/>
    <property type="match status" value="1"/>
</dbReference>
<dbReference type="AlphaFoldDB" id="A0A498P0J5"/>
<dbReference type="STRING" id="84645.A0A498P0J5"/>
<dbReference type="PANTHER" id="PTHR23122">
    <property type="entry name" value="MEMBRANE-ASSOCIATED GUANYLATE KINASE MAGUK"/>
    <property type="match status" value="1"/>
</dbReference>
<dbReference type="InterPro" id="IPR050716">
    <property type="entry name" value="MAGUK"/>
</dbReference>
<sequence length="187" mass="21951">MTDDRRASLRSDHTTREQKKHEREGVEYHFVSKHSFVKDILNHKFLDYGEYKGNYYGMSLDSVRRAVAESKVCLLDVKPHVIAALYTSEFKPYVVFVKPPSIERLRLSRRKAKVLSSQNEQTPSKIFTEEDFQDMITSSQAMENKYGYLFEKLIINDDLATAFTELRDELTKIETEIHWIPNTWAHV</sequence>
<evidence type="ECO:0000313" key="3">
    <source>
        <dbReference type="EMBL" id="RXN37369.1"/>
    </source>
</evidence>
<dbReference type="InterPro" id="IPR008144">
    <property type="entry name" value="Guanylate_kin-like_dom"/>
</dbReference>
<keyword evidence="4" id="KW-1185">Reference proteome</keyword>
<dbReference type="InterPro" id="IPR027417">
    <property type="entry name" value="P-loop_NTPase"/>
</dbReference>